<dbReference type="Proteomes" id="UP000238196">
    <property type="component" value="Unassembled WGS sequence"/>
</dbReference>
<dbReference type="SUPFAM" id="SSF53474">
    <property type="entry name" value="alpha/beta-Hydrolases"/>
    <property type="match status" value="1"/>
</dbReference>
<evidence type="ECO:0000313" key="2">
    <source>
        <dbReference type="Proteomes" id="UP000238196"/>
    </source>
</evidence>
<comment type="caution">
    <text evidence="1">The sequence shown here is derived from an EMBL/GenBank/DDBJ whole genome shotgun (WGS) entry which is preliminary data.</text>
</comment>
<dbReference type="InterPro" id="IPR029058">
    <property type="entry name" value="AB_hydrolase_fold"/>
</dbReference>
<evidence type="ECO:0000313" key="1">
    <source>
        <dbReference type="EMBL" id="PPC78360.1"/>
    </source>
</evidence>
<proteinExistence type="predicted"/>
<dbReference type="PANTHER" id="PTHR42972">
    <property type="entry name" value="TOL-PAL SYSTEM PROTEIN TOLB"/>
    <property type="match status" value="1"/>
</dbReference>
<reference evidence="1 2" key="1">
    <citation type="submission" date="2018-02" db="EMBL/GenBank/DDBJ databases">
        <title>novel marine gammaproteobacteria from coastal saline agro ecosystem.</title>
        <authorList>
            <person name="Krishnan R."/>
            <person name="Ramesh Kumar N."/>
        </authorList>
    </citation>
    <scope>NUCLEOTIDE SEQUENCE [LARGE SCALE GENOMIC DNA]</scope>
    <source>
        <strain evidence="1 2">228</strain>
    </source>
</reference>
<protein>
    <submittedName>
        <fullName evidence="1">Poly(3-hydroxybutyrate) depolymerase</fullName>
    </submittedName>
</protein>
<sequence>MPALGIDIKETSVSGLSSGAFMTSQVYIVFSDIMKGAGIVAGGPYYCAGSWSFNTYLQNATGACMNPLTPSVGPNVPALLAKTQQLSKAGSIDPTTNLSDDHIYMFSGTQDTTVTTMVMDANYQYLTQLGVPAANIEYIKNVAAGHAFITDSKSDTSCGLTQPPYINYCPPTEQADAIIQQIYADEGPVNPPAASASGELLQVDQKAFLPTAMTSMSDNAYLYVPKSCEQGGCRLHIALHGCEQGYKVIGDQYYSTTGYNEMADTNKLVILYPQAEPSQGAGKPYNPKGCWDFWGYSATNPANPDFYTRDAPQLKAIKAMIDRLAQPVQ</sequence>
<accession>A0A2S5KUC9</accession>
<organism evidence="1 2">
    <name type="scientific">Proteobacteria bacterium 228</name>
    <dbReference type="NCBI Taxonomy" id="2083153"/>
    <lineage>
        <taxon>Bacteria</taxon>
        <taxon>Pseudomonadati</taxon>
        <taxon>Pseudomonadota</taxon>
    </lineage>
</organism>
<gene>
    <name evidence="1" type="ORF">C4K68_05690</name>
</gene>
<dbReference type="Gene3D" id="3.40.50.1820">
    <property type="entry name" value="alpha/beta hydrolase"/>
    <property type="match status" value="2"/>
</dbReference>
<dbReference type="AlphaFoldDB" id="A0A2S5KUC9"/>
<name>A0A2S5KUC9_9PROT</name>
<dbReference type="EMBL" id="PRLP01000016">
    <property type="protein sequence ID" value="PPC78360.1"/>
    <property type="molecule type" value="Genomic_DNA"/>
</dbReference>
<dbReference type="PANTHER" id="PTHR42972:SF8">
    <property type="entry name" value="POLYHYDROXYBUTYRATE DEPOLYMERASE"/>
    <property type="match status" value="1"/>
</dbReference>